<accession>A0AB34JZ75</accession>
<feature type="compositionally biased region" description="Basic and acidic residues" evidence="1">
    <location>
        <begin position="310"/>
        <end position="353"/>
    </location>
</feature>
<dbReference type="PROSITE" id="PS00108">
    <property type="entry name" value="PROTEIN_KINASE_ST"/>
    <property type="match status" value="1"/>
</dbReference>
<proteinExistence type="predicted"/>
<dbReference type="InterPro" id="IPR008271">
    <property type="entry name" value="Ser/Thr_kinase_AS"/>
</dbReference>
<evidence type="ECO:0000259" key="2">
    <source>
        <dbReference type="PROSITE" id="PS50011"/>
    </source>
</evidence>
<dbReference type="CDD" id="cd00180">
    <property type="entry name" value="PKc"/>
    <property type="match status" value="1"/>
</dbReference>
<feature type="region of interest" description="Disordered" evidence="1">
    <location>
        <begin position="281"/>
        <end position="353"/>
    </location>
</feature>
<dbReference type="Pfam" id="PF00069">
    <property type="entry name" value="Pkinase"/>
    <property type="match status" value="1"/>
</dbReference>
<evidence type="ECO:0000313" key="4">
    <source>
        <dbReference type="Proteomes" id="UP001515480"/>
    </source>
</evidence>
<dbReference type="EMBL" id="JBGBPQ010000004">
    <property type="protein sequence ID" value="KAL1525549.1"/>
    <property type="molecule type" value="Genomic_DNA"/>
</dbReference>
<dbReference type="Gene3D" id="1.10.510.10">
    <property type="entry name" value="Transferase(Phosphotransferase) domain 1"/>
    <property type="match status" value="1"/>
</dbReference>
<dbReference type="InterPro" id="IPR051681">
    <property type="entry name" value="Ser/Thr_Kinases-Pseudokinases"/>
</dbReference>
<dbReference type="InterPro" id="IPR000719">
    <property type="entry name" value="Prot_kinase_dom"/>
</dbReference>
<dbReference type="GO" id="GO:0004674">
    <property type="term" value="F:protein serine/threonine kinase activity"/>
    <property type="evidence" value="ECO:0007669"/>
    <property type="project" value="TreeGrafter"/>
</dbReference>
<dbReference type="Proteomes" id="UP001515480">
    <property type="component" value="Unassembled WGS sequence"/>
</dbReference>
<organism evidence="3 4">
    <name type="scientific">Prymnesium parvum</name>
    <name type="common">Toxic golden alga</name>
    <dbReference type="NCBI Taxonomy" id="97485"/>
    <lineage>
        <taxon>Eukaryota</taxon>
        <taxon>Haptista</taxon>
        <taxon>Haptophyta</taxon>
        <taxon>Prymnesiophyceae</taxon>
        <taxon>Prymnesiales</taxon>
        <taxon>Prymnesiaceae</taxon>
        <taxon>Prymnesium</taxon>
    </lineage>
</organism>
<reference evidence="3 4" key="1">
    <citation type="journal article" date="2024" name="Science">
        <title>Giant polyketide synthase enzymes in the biosynthesis of giant marine polyether toxins.</title>
        <authorList>
            <person name="Fallon T.R."/>
            <person name="Shende V.V."/>
            <person name="Wierzbicki I.H."/>
            <person name="Pendleton A.L."/>
            <person name="Watervoot N.F."/>
            <person name="Auber R.P."/>
            <person name="Gonzalez D.J."/>
            <person name="Wisecaver J.H."/>
            <person name="Moore B.S."/>
        </authorList>
    </citation>
    <scope>NUCLEOTIDE SEQUENCE [LARGE SCALE GENOMIC DNA]</scope>
    <source>
        <strain evidence="3 4">12B1</strain>
    </source>
</reference>
<dbReference type="SUPFAM" id="SSF56112">
    <property type="entry name" value="Protein kinase-like (PK-like)"/>
    <property type="match status" value="1"/>
</dbReference>
<feature type="domain" description="Protein kinase" evidence="2">
    <location>
        <begin position="29"/>
        <end position="270"/>
    </location>
</feature>
<evidence type="ECO:0000256" key="1">
    <source>
        <dbReference type="SAM" id="MobiDB-lite"/>
    </source>
</evidence>
<protein>
    <recommendedName>
        <fullName evidence="2">Protein kinase domain-containing protein</fullName>
    </recommendedName>
</protein>
<evidence type="ECO:0000313" key="3">
    <source>
        <dbReference type="EMBL" id="KAL1525549.1"/>
    </source>
</evidence>
<keyword evidence="4" id="KW-1185">Reference proteome</keyword>
<dbReference type="PANTHER" id="PTHR44329">
    <property type="entry name" value="SERINE/THREONINE-PROTEIN KINASE TNNI3K-RELATED"/>
    <property type="match status" value="1"/>
</dbReference>
<dbReference type="AlphaFoldDB" id="A0AB34JZ75"/>
<name>A0AB34JZ75_PRYPA</name>
<sequence>MSRGSRSRSTVEHEAALDTSFDPLELSAASEWRELSDGGYSEVYKAHLLGAVVAVKQATSRKKTSGEALLREIRYLRQIGPHPNVVQPYGAFVEHGKLHLVLHFTRHCLRSDRVARQCDPIKVIAGVARALVRIHSFGIVHRDLKARNVLVEADDTSILIDFGLACDLRLDDREWIGRTVGTKKYRPPEMRDGRPAQPALDVYSLGLMCSKLVRQRRDAHSSDESSLSEDGREERRDMRLLLELSEDCTKSVPSGRPTAWALLSRLQRHMGEEVTRCDAPRSLVPLGRSPSALADAARGEIAGRRKRRRNSDGDRSRCSRNGSRDKRGREESGSREEIREKRARSSPEAKQRS</sequence>
<gene>
    <name evidence="3" type="ORF">AB1Y20_020404</name>
</gene>
<comment type="caution">
    <text evidence="3">The sequence shown here is derived from an EMBL/GenBank/DDBJ whole genome shotgun (WGS) entry which is preliminary data.</text>
</comment>
<dbReference type="PROSITE" id="PS50011">
    <property type="entry name" value="PROTEIN_KINASE_DOM"/>
    <property type="match status" value="1"/>
</dbReference>
<dbReference type="GO" id="GO:0005524">
    <property type="term" value="F:ATP binding"/>
    <property type="evidence" value="ECO:0007669"/>
    <property type="project" value="InterPro"/>
</dbReference>
<dbReference type="InterPro" id="IPR011009">
    <property type="entry name" value="Kinase-like_dom_sf"/>
</dbReference>
<dbReference type="Gene3D" id="3.30.200.20">
    <property type="entry name" value="Phosphorylase Kinase, domain 1"/>
    <property type="match status" value="1"/>
</dbReference>
<dbReference type="SMART" id="SM00220">
    <property type="entry name" value="S_TKc"/>
    <property type="match status" value="1"/>
</dbReference>